<dbReference type="Pfam" id="PF03280">
    <property type="entry name" value="Lipase_chap"/>
    <property type="match status" value="1"/>
</dbReference>
<accession>A0ABP8UWW6</accession>
<gene>
    <name evidence="17" type="ORF">GCM10023116_06700</name>
</gene>
<evidence type="ECO:0000256" key="13">
    <source>
        <dbReference type="ARBA" id="ARBA00030948"/>
    </source>
</evidence>
<dbReference type="SUPFAM" id="SSF158855">
    <property type="entry name" value="Lipase chaperone-like"/>
    <property type="match status" value="1"/>
</dbReference>
<comment type="subcellular location">
    <subcellularLocation>
        <location evidence="2">Cell inner membrane</location>
        <topology evidence="2">Single-pass membrane protein</topology>
        <orientation evidence="2">Periplasmic side</orientation>
    </subcellularLocation>
</comment>
<evidence type="ECO:0000313" key="18">
    <source>
        <dbReference type="Proteomes" id="UP001500604"/>
    </source>
</evidence>
<evidence type="ECO:0000256" key="11">
    <source>
        <dbReference type="ARBA" id="ARBA00023136"/>
    </source>
</evidence>
<dbReference type="InterPro" id="IPR004961">
    <property type="entry name" value="Lipase_chaperone"/>
</dbReference>
<evidence type="ECO:0000256" key="1">
    <source>
        <dbReference type="ARBA" id="ARBA00003280"/>
    </source>
</evidence>
<keyword evidence="12" id="KW-0143">Chaperone</keyword>
<evidence type="ECO:0000256" key="4">
    <source>
        <dbReference type="ARBA" id="ARBA00019692"/>
    </source>
</evidence>
<evidence type="ECO:0000256" key="15">
    <source>
        <dbReference type="ARBA" id="ARBA00033028"/>
    </source>
</evidence>
<evidence type="ECO:0000256" key="7">
    <source>
        <dbReference type="ARBA" id="ARBA00022692"/>
    </source>
</evidence>
<protein>
    <recommendedName>
        <fullName evidence="4">Lipase chaperone</fullName>
    </recommendedName>
    <alternativeName>
        <fullName evidence="15">Lipase foldase</fullName>
    </alternativeName>
    <alternativeName>
        <fullName evidence="13">Lipase helper protein</fullName>
    </alternativeName>
    <alternativeName>
        <fullName evidence="14">Lipase modulator</fullName>
    </alternativeName>
</protein>
<keyword evidence="18" id="KW-1185">Reference proteome</keyword>
<evidence type="ECO:0000256" key="12">
    <source>
        <dbReference type="ARBA" id="ARBA00023186"/>
    </source>
</evidence>
<dbReference type="EMBL" id="BAABFL010000070">
    <property type="protein sequence ID" value="GAA4648401.1"/>
    <property type="molecule type" value="Genomic_DNA"/>
</dbReference>
<keyword evidence="6" id="KW-0997">Cell inner membrane</keyword>
<evidence type="ECO:0000256" key="2">
    <source>
        <dbReference type="ARBA" id="ARBA00004383"/>
    </source>
</evidence>
<dbReference type="RefSeq" id="WP_345194032.1">
    <property type="nucleotide sequence ID" value="NZ_BAABFL010000070.1"/>
</dbReference>
<proteinExistence type="inferred from homology"/>
<keyword evidence="9" id="KW-1133">Transmembrane helix</keyword>
<reference evidence="18" key="1">
    <citation type="journal article" date="2019" name="Int. J. Syst. Evol. Microbiol.">
        <title>The Global Catalogue of Microorganisms (GCM) 10K type strain sequencing project: providing services to taxonomists for standard genome sequencing and annotation.</title>
        <authorList>
            <consortium name="The Broad Institute Genomics Platform"/>
            <consortium name="The Broad Institute Genome Sequencing Center for Infectious Disease"/>
            <person name="Wu L."/>
            <person name="Ma J."/>
        </authorList>
    </citation>
    <scope>NUCLEOTIDE SEQUENCE [LARGE SCALE GENOMIC DNA]</scope>
    <source>
        <strain evidence="18">JCM 17805</strain>
    </source>
</reference>
<evidence type="ECO:0000256" key="16">
    <source>
        <dbReference type="SAM" id="MobiDB-lite"/>
    </source>
</evidence>
<keyword evidence="11" id="KW-0472">Membrane</keyword>
<sequence>MKRFIRLSSLMSPYLAGGLCLFLAGLLLVSFWLAEAPTPGGTDDVSDESVGTAIGQRHASVPLNAQSPAPPEAHDSGLPRSLRGTVPDGVIQLDADGNLMITRGIRDRFDYYLATLGEISLVQLIDRIESELAAGYAPEVATRLKALLHQYIDYREALMVEALEALPPLDHKMDIAAYQQRWQKLYDLRRRHLPSDVADAFWGAQERYDQYALERISLLNNPGLSDDERQAALSVLVETYVDVAGASIAARQPLTLLAAQQATASEQADSAALYRQRASVWGDAAAERLAALDQQRQAWEQRLQAYQQERTVLVASGVDETALATLQRQHFSDHELRLVQAMERLQ</sequence>
<comment type="function">
    <text evidence="1">May be involved in the folding of the extracellular lipase during its passage through the periplasm.</text>
</comment>
<comment type="caution">
    <text evidence="17">The sequence shown here is derived from an EMBL/GenBank/DDBJ whole genome shotgun (WGS) entry which is preliminary data.</text>
</comment>
<keyword evidence="7" id="KW-0812">Transmembrane</keyword>
<keyword evidence="10" id="KW-0443">Lipid metabolism</keyword>
<evidence type="ECO:0000313" key="17">
    <source>
        <dbReference type="EMBL" id="GAA4648401.1"/>
    </source>
</evidence>
<evidence type="ECO:0000256" key="8">
    <source>
        <dbReference type="ARBA" id="ARBA00022963"/>
    </source>
</evidence>
<name>A0ABP8UWW6_9GAMM</name>
<evidence type="ECO:0000256" key="10">
    <source>
        <dbReference type="ARBA" id="ARBA00023098"/>
    </source>
</evidence>
<dbReference type="Proteomes" id="UP001500604">
    <property type="component" value="Unassembled WGS sequence"/>
</dbReference>
<organism evidence="17 18">
    <name type="scientific">Kistimonas scapharcae</name>
    <dbReference type="NCBI Taxonomy" id="1036133"/>
    <lineage>
        <taxon>Bacteria</taxon>
        <taxon>Pseudomonadati</taxon>
        <taxon>Pseudomonadota</taxon>
        <taxon>Gammaproteobacteria</taxon>
        <taxon>Oceanospirillales</taxon>
        <taxon>Endozoicomonadaceae</taxon>
        <taxon>Kistimonas</taxon>
    </lineage>
</organism>
<feature type="region of interest" description="Disordered" evidence="16">
    <location>
        <begin position="61"/>
        <end position="81"/>
    </location>
</feature>
<evidence type="ECO:0000256" key="9">
    <source>
        <dbReference type="ARBA" id="ARBA00022989"/>
    </source>
</evidence>
<keyword evidence="8" id="KW-0442">Lipid degradation</keyword>
<evidence type="ECO:0000256" key="5">
    <source>
        <dbReference type="ARBA" id="ARBA00022475"/>
    </source>
</evidence>
<evidence type="ECO:0000256" key="6">
    <source>
        <dbReference type="ARBA" id="ARBA00022519"/>
    </source>
</evidence>
<evidence type="ECO:0000256" key="14">
    <source>
        <dbReference type="ARBA" id="ARBA00031542"/>
    </source>
</evidence>
<evidence type="ECO:0000256" key="3">
    <source>
        <dbReference type="ARBA" id="ARBA00010358"/>
    </source>
</evidence>
<comment type="similarity">
    <text evidence="3">Belongs to the lipase chaperone family.</text>
</comment>
<keyword evidence="5" id="KW-1003">Cell membrane</keyword>